<sequence length="467" mass="52407">MKILITRESDNTNNSKKDPKLNEHVHKDGNTQSEQAHKKIRISAYDDNRLELTYTTQGSSDNLGNIYVGHVENIVANIDAAFVRFKSDSSNVKENIGYLDLKDVVPASVVSRNFEDNPKLRNGDIVLVQVKKPAVKTKQVVLTTKLSISGRYSAVTLGQKGTGCSKKLSEENRKDIIAILKHDFSIKNRLSDKYGLIARTECEGLLDKKNSQSKDDNTLEANPFSVVREEVDILCDKIDELLKIGATRSVATCLYETASDSDFSEKVLRCFNYHNLKSNDKAEENETDNDQDSNTLGDSTFKDLEVVTDDTDIFSMYNASSFHKDHPEVPARLLTPKDGTINILYGLSSAIDNIYQKKVWLNSGAYLVIESTEAMHVIDVNTGKAIDKKKNNFLNINIEAAIESARQIRLRNFSGMIMIDFINMDSKKDYKELETVIKSKLLLDPVKADFVDFTKLGIAELTRAKKD</sequence>
<dbReference type="GO" id="GO:0046872">
    <property type="term" value="F:metal ion binding"/>
    <property type="evidence" value="ECO:0007669"/>
    <property type="project" value="UniProtKB-KW"/>
</dbReference>
<dbReference type="GO" id="GO:0006364">
    <property type="term" value="P:rRNA processing"/>
    <property type="evidence" value="ECO:0007669"/>
    <property type="project" value="TreeGrafter"/>
</dbReference>
<dbReference type="GO" id="GO:0004519">
    <property type="term" value="F:endonuclease activity"/>
    <property type="evidence" value="ECO:0007669"/>
    <property type="project" value="UniProtKB-KW"/>
</dbReference>
<evidence type="ECO:0000256" key="5">
    <source>
        <dbReference type="ARBA" id="ARBA00022884"/>
    </source>
</evidence>
<dbReference type="PANTHER" id="PTHR30001:SF0">
    <property type="entry name" value="RIBONUCLEASE G"/>
    <property type="match status" value="1"/>
</dbReference>
<dbReference type="EMBL" id="FQXK01000018">
    <property type="protein sequence ID" value="SHI23273.1"/>
    <property type="molecule type" value="Genomic_DNA"/>
</dbReference>
<evidence type="ECO:0000256" key="3">
    <source>
        <dbReference type="ARBA" id="ARBA00022801"/>
    </source>
</evidence>
<dbReference type="Pfam" id="PF10150">
    <property type="entry name" value="RNase_E_G"/>
    <property type="match status" value="1"/>
</dbReference>
<dbReference type="GO" id="GO:0016787">
    <property type="term" value="F:hydrolase activity"/>
    <property type="evidence" value="ECO:0007669"/>
    <property type="project" value="UniProtKB-KW"/>
</dbReference>
<gene>
    <name evidence="8" type="ORF">SAMN02745229_02265</name>
</gene>
<name>A0A1M5ZH64_BUTFI</name>
<dbReference type="Gene3D" id="2.40.50.140">
    <property type="entry name" value="Nucleic acid-binding proteins"/>
    <property type="match status" value="1"/>
</dbReference>
<keyword evidence="3" id="KW-0378">Hydrolase</keyword>
<evidence type="ECO:0000259" key="7">
    <source>
        <dbReference type="PROSITE" id="PS50126"/>
    </source>
</evidence>
<dbReference type="GO" id="GO:0003723">
    <property type="term" value="F:RNA binding"/>
    <property type="evidence" value="ECO:0007669"/>
    <property type="project" value="UniProtKB-KW"/>
</dbReference>
<accession>A0A1M5ZH64</accession>
<dbReference type="CDD" id="cd04453">
    <property type="entry name" value="S1_RNase_E"/>
    <property type="match status" value="1"/>
</dbReference>
<dbReference type="InterPro" id="IPR019307">
    <property type="entry name" value="RNA-bd_AU-1/RNase_E/G"/>
</dbReference>
<keyword evidence="4" id="KW-0460">Magnesium</keyword>
<feature type="domain" description="S1 motif" evidence="7">
    <location>
        <begin position="64"/>
        <end position="145"/>
    </location>
</feature>
<dbReference type="SUPFAM" id="SSF50249">
    <property type="entry name" value="Nucleic acid-binding proteins"/>
    <property type="match status" value="1"/>
</dbReference>
<dbReference type="Proteomes" id="UP000184278">
    <property type="component" value="Unassembled WGS sequence"/>
</dbReference>
<evidence type="ECO:0000313" key="9">
    <source>
        <dbReference type="Proteomes" id="UP000184278"/>
    </source>
</evidence>
<evidence type="ECO:0000313" key="8">
    <source>
        <dbReference type="EMBL" id="SHI23273.1"/>
    </source>
</evidence>
<reference evidence="9" key="1">
    <citation type="submission" date="2016-11" db="EMBL/GenBank/DDBJ databases">
        <authorList>
            <person name="Varghese N."/>
            <person name="Submissions S."/>
        </authorList>
    </citation>
    <scope>NUCLEOTIDE SEQUENCE [LARGE SCALE GENOMIC DNA]</scope>
    <source>
        <strain evidence="9">DSM 3071</strain>
    </source>
</reference>
<dbReference type="InterPro" id="IPR004659">
    <property type="entry name" value="RNase_E/G"/>
</dbReference>
<keyword evidence="2" id="KW-0479">Metal-binding</keyword>
<evidence type="ECO:0000256" key="1">
    <source>
        <dbReference type="ARBA" id="ARBA00001946"/>
    </source>
</evidence>
<comment type="cofactor">
    <cofactor evidence="1">
        <name>Mg(2+)</name>
        <dbReference type="ChEBI" id="CHEBI:18420"/>
    </cofactor>
</comment>
<keyword evidence="5" id="KW-0694">RNA-binding</keyword>
<dbReference type="InterPro" id="IPR012340">
    <property type="entry name" value="NA-bd_OB-fold"/>
</dbReference>
<feature type="compositionally biased region" description="Basic and acidic residues" evidence="6">
    <location>
        <begin position="1"/>
        <end position="29"/>
    </location>
</feature>
<proteinExistence type="predicted"/>
<evidence type="ECO:0000256" key="4">
    <source>
        <dbReference type="ARBA" id="ARBA00022842"/>
    </source>
</evidence>
<dbReference type="AlphaFoldDB" id="A0A1M5ZH64"/>
<evidence type="ECO:0000256" key="2">
    <source>
        <dbReference type="ARBA" id="ARBA00022723"/>
    </source>
</evidence>
<feature type="region of interest" description="Disordered" evidence="6">
    <location>
        <begin position="1"/>
        <end position="37"/>
    </location>
</feature>
<dbReference type="GO" id="GO:0005737">
    <property type="term" value="C:cytoplasm"/>
    <property type="evidence" value="ECO:0007669"/>
    <property type="project" value="TreeGrafter"/>
</dbReference>
<evidence type="ECO:0000256" key="6">
    <source>
        <dbReference type="SAM" id="MobiDB-lite"/>
    </source>
</evidence>
<dbReference type="InterPro" id="IPR003029">
    <property type="entry name" value="S1_domain"/>
</dbReference>
<organism evidence="8 9">
    <name type="scientific">Butyrivibrio fibrisolvens DSM 3071</name>
    <dbReference type="NCBI Taxonomy" id="1121131"/>
    <lineage>
        <taxon>Bacteria</taxon>
        <taxon>Bacillati</taxon>
        <taxon>Bacillota</taxon>
        <taxon>Clostridia</taxon>
        <taxon>Lachnospirales</taxon>
        <taxon>Lachnospiraceae</taxon>
        <taxon>Butyrivibrio</taxon>
    </lineage>
</organism>
<dbReference type="PANTHER" id="PTHR30001">
    <property type="entry name" value="RIBONUCLEASE"/>
    <property type="match status" value="1"/>
</dbReference>
<protein>
    <submittedName>
        <fullName evidence="8">Ribonuclease G</fullName>
    </submittedName>
</protein>
<dbReference type="PROSITE" id="PS50126">
    <property type="entry name" value="S1"/>
    <property type="match status" value="1"/>
</dbReference>
<dbReference type="GeneID" id="89509811"/>
<dbReference type="STRING" id="1121131.SAMN02745229_02265"/>
<dbReference type="RefSeq" id="WP_073387839.1">
    <property type="nucleotide sequence ID" value="NZ_FQXK01000018.1"/>
</dbReference>
<dbReference type="GO" id="GO:0004540">
    <property type="term" value="F:RNA nuclease activity"/>
    <property type="evidence" value="ECO:0007669"/>
    <property type="project" value="InterPro"/>
</dbReference>
<keyword evidence="9" id="KW-1185">Reference proteome</keyword>
<dbReference type="OrthoDB" id="9804278at2"/>